<dbReference type="AlphaFoldDB" id="A0AAD3HNG8"/>
<feature type="compositionally biased region" description="Low complexity" evidence="1">
    <location>
        <begin position="54"/>
        <end position="71"/>
    </location>
</feature>
<dbReference type="InterPro" id="IPR023198">
    <property type="entry name" value="PGP-like_dom2"/>
</dbReference>
<protein>
    <submittedName>
        <fullName evidence="2">Uncharacterized protein</fullName>
    </submittedName>
</protein>
<dbReference type="Proteomes" id="UP001054857">
    <property type="component" value="Unassembled WGS sequence"/>
</dbReference>
<reference evidence="2 3" key="1">
    <citation type="journal article" date="2021" name="Sci. Rep.">
        <title>Genome sequencing of the multicellular alga Astrephomene provides insights into convergent evolution of germ-soma differentiation.</title>
        <authorList>
            <person name="Yamashita S."/>
            <person name="Yamamoto K."/>
            <person name="Matsuzaki R."/>
            <person name="Suzuki S."/>
            <person name="Yamaguchi H."/>
            <person name="Hirooka S."/>
            <person name="Minakuchi Y."/>
            <person name="Miyagishima S."/>
            <person name="Kawachi M."/>
            <person name="Toyoda A."/>
            <person name="Nozaki H."/>
        </authorList>
    </citation>
    <scope>NUCLEOTIDE SEQUENCE [LARGE SCALE GENOMIC DNA]</scope>
    <source>
        <strain evidence="2 3">NIES-4017</strain>
    </source>
</reference>
<evidence type="ECO:0000313" key="3">
    <source>
        <dbReference type="Proteomes" id="UP001054857"/>
    </source>
</evidence>
<dbReference type="PANTHER" id="PTHR42896">
    <property type="entry name" value="XYLULOSE-1,5-BISPHOSPHATE (XUBP) PHOSPHATASE"/>
    <property type="match status" value="1"/>
</dbReference>
<feature type="region of interest" description="Disordered" evidence="1">
    <location>
        <begin position="1"/>
        <end position="71"/>
    </location>
</feature>
<name>A0AAD3HNG8_9CHLO</name>
<dbReference type="PANTHER" id="PTHR42896:SF2">
    <property type="entry name" value="CBBY-LIKE PROTEIN"/>
    <property type="match status" value="1"/>
</dbReference>
<dbReference type="EMBL" id="BMAR01000016">
    <property type="protein sequence ID" value="GFR47046.1"/>
    <property type="molecule type" value="Genomic_DNA"/>
</dbReference>
<sequence length="463" mass="46274">MNVLQSKLSRHRSSTTLLTLKGNVQPRAALRPAAGPSHVRRPGPPCAPTKRPRLLPSSSSSPASRSSSSLSSPTQARILVAAAAASGGAAAAGAAPGSSAASDGPAGSVPLGVLFEVDGALMDVHLDGHREAFNAAFQSIGMDCVNWSPVVYHDLLGCSDGSGEGLVRAYFGTVGWPLMLATSDRGAFVRRVQQLKEQQLERLLARDAVPLRQDVRQVISDAVSDGAAVSLLAGTQCVRAEQLAASCVRQLGPELTAAGGPLRVFTFSLAPPSPDSSTSTGGASGGGGEGAEGEGGDVGAGSQQLSQLLSAAAGDLKQRAALQLVCSWQQSVGKGGGEGGDQEPVGLGVDPSLLAAGGSQQRLSPEFLSALVATTGVAAGRTLAVAASNGVMQAAAGAGLVPVAVPRKFATQGTFPAAVAKFEGFGAGAATWPRLRSLLLTSSANNSNSSSGGSGSSSSAPQR</sequence>
<gene>
    <name evidence="2" type="ORF">Agub_g8731</name>
</gene>
<feature type="region of interest" description="Disordered" evidence="1">
    <location>
        <begin position="443"/>
        <end position="463"/>
    </location>
</feature>
<dbReference type="GO" id="GO:0016787">
    <property type="term" value="F:hydrolase activity"/>
    <property type="evidence" value="ECO:0007669"/>
    <property type="project" value="InterPro"/>
</dbReference>
<comment type="caution">
    <text evidence="2">The sequence shown here is derived from an EMBL/GenBank/DDBJ whole genome shotgun (WGS) entry which is preliminary data.</text>
</comment>
<evidence type="ECO:0000313" key="2">
    <source>
        <dbReference type="EMBL" id="GFR47046.1"/>
    </source>
</evidence>
<keyword evidence="3" id="KW-1185">Reference proteome</keyword>
<accession>A0AAD3HNG8</accession>
<evidence type="ECO:0000256" key="1">
    <source>
        <dbReference type="SAM" id="MobiDB-lite"/>
    </source>
</evidence>
<dbReference type="InterPro" id="IPR044999">
    <property type="entry name" value="CbbY-like"/>
</dbReference>
<proteinExistence type="predicted"/>
<feature type="region of interest" description="Disordered" evidence="1">
    <location>
        <begin position="266"/>
        <end position="301"/>
    </location>
</feature>
<dbReference type="Gene3D" id="1.10.150.240">
    <property type="entry name" value="Putative phosphatase, domain 2"/>
    <property type="match status" value="1"/>
</dbReference>
<organism evidence="2 3">
    <name type="scientific">Astrephomene gubernaculifera</name>
    <dbReference type="NCBI Taxonomy" id="47775"/>
    <lineage>
        <taxon>Eukaryota</taxon>
        <taxon>Viridiplantae</taxon>
        <taxon>Chlorophyta</taxon>
        <taxon>core chlorophytes</taxon>
        <taxon>Chlorophyceae</taxon>
        <taxon>CS clade</taxon>
        <taxon>Chlamydomonadales</taxon>
        <taxon>Astrephomenaceae</taxon>
        <taxon>Astrephomene</taxon>
    </lineage>
</organism>